<dbReference type="CDD" id="cd12797">
    <property type="entry name" value="M23_peptidase"/>
    <property type="match status" value="1"/>
</dbReference>
<comment type="cofactor">
    <cofactor evidence="1">
        <name>Zn(2+)</name>
        <dbReference type="ChEBI" id="CHEBI:29105"/>
    </cofactor>
</comment>
<dbReference type="EMBL" id="JAHWXP010000002">
    <property type="protein sequence ID" value="MBY8336656.1"/>
    <property type="molecule type" value="Genomic_DNA"/>
</dbReference>
<dbReference type="InterPro" id="IPR050570">
    <property type="entry name" value="Cell_wall_metabolism_enzyme"/>
</dbReference>
<dbReference type="InterPro" id="IPR011055">
    <property type="entry name" value="Dup_hybrid_motif"/>
</dbReference>
<name>A0ABS7PCE6_9SPHN</name>
<dbReference type="RefSeq" id="WP_222824315.1">
    <property type="nucleotide sequence ID" value="NZ_JAHWXP010000002.1"/>
</dbReference>
<evidence type="ECO:0000256" key="8">
    <source>
        <dbReference type="SAM" id="SignalP"/>
    </source>
</evidence>
<keyword evidence="7" id="KW-0175">Coiled coil</keyword>
<feature type="chain" id="PRO_5046308513" evidence="8">
    <location>
        <begin position="21"/>
        <end position="409"/>
    </location>
</feature>
<proteinExistence type="predicted"/>
<evidence type="ECO:0000256" key="5">
    <source>
        <dbReference type="ARBA" id="ARBA00022833"/>
    </source>
</evidence>
<dbReference type="InterPro" id="IPR016047">
    <property type="entry name" value="M23ase_b-sheet_dom"/>
</dbReference>
<evidence type="ECO:0000256" key="6">
    <source>
        <dbReference type="ARBA" id="ARBA00023049"/>
    </source>
</evidence>
<keyword evidence="4" id="KW-0378">Hydrolase</keyword>
<sequence length="409" mass="43492">MLHRLALLAAPIAAIALVVAAPQVRGQGVEAYENADAVRAAIERAQQASQRAAERARSLEAAAAEAEQEAAKVARQSAALAARIQETEAQIAVAQGRLSLIARQQRALDARLAERREPLIRLTGALQNVSRRPLVLSVFRPGSIRDSMYLRAVLETTIPEVRGRTAALRGEIDRSRALHDRAETLLAKLAEEEGRLALRRKQLAEIETRKRLAARRRGGEADRQEERALAFAEQARDLDGLVARIDAAGTLREELAALPGPVMRPSDPGRARTRAIPIPAPTREQVRSPAGLRLPVDGRTLRGFGSVDGSGVRSDGILLRAGGGAQVVTPAPGRVAFAGPFRGYGRIVIVEHPGGWTSLVTGLARTDVTVGEQLGEGASLGVAPSAGGPIGFELRLGGRPANPLDHLSN</sequence>
<accession>A0ABS7PCE6</accession>
<protein>
    <submittedName>
        <fullName evidence="10">Peptidoglycan DD-metalloendopeptidase family protein</fullName>
    </submittedName>
</protein>
<keyword evidence="5" id="KW-0862">Zinc</keyword>
<dbReference type="SUPFAM" id="SSF51261">
    <property type="entry name" value="Duplicated hybrid motif"/>
    <property type="match status" value="1"/>
</dbReference>
<comment type="caution">
    <text evidence="10">The sequence shown here is derived from an EMBL/GenBank/DDBJ whole genome shotgun (WGS) entry which is preliminary data.</text>
</comment>
<keyword evidence="11" id="KW-1185">Reference proteome</keyword>
<keyword evidence="2" id="KW-0645">Protease</keyword>
<keyword evidence="3" id="KW-0479">Metal-binding</keyword>
<evidence type="ECO:0000256" key="2">
    <source>
        <dbReference type="ARBA" id="ARBA00022670"/>
    </source>
</evidence>
<feature type="domain" description="M23ase beta-sheet core" evidence="9">
    <location>
        <begin position="314"/>
        <end position="403"/>
    </location>
</feature>
<dbReference type="Proteomes" id="UP000759298">
    <property type="component" value="Unassembled WGS sequence"/>
</dbReference>
<evidence type="ECO:0000313" key="11">
    <source>
        <dbReference type="Proteomes" id="UP000759298"/>
    </source>
</evidence>
<organism evidence="10 11">
    <name type="scientific">Alteriqipengyuania abyssalis</name>
    <dbReference type="NCBI Taxonomy" id="2860200"/>
    <lineage>
        <taxon>Bacteria</taxon>
        <taxon>Pseudomonadati</taxon>
        <taxon>Pseudomonadota</taxon>
        <taxon>Alphaproteobacteria</taxon>
        <taxon>Sphingomonadales</taxon>
        <taxon>Erythrobacteraceae</taxon>
        <taxon>Alteriqipengyuania</taxon>
    </lineage>
</organism>
<feature type="signal peptide" evidence="8">
    <location>
        <begin position="1"/>
        <end position="20"/>
    </location>
</feature>
<evidence type="ECO:0000256" key="3">
    <source>
        <dbReference type="ARBA" id="ARBA00022723"/>
    </source>
</evidence>
<evidence type="ECO:0000259" key="9">
    <source>
        <dbReference type="Pfam" id="PF01551"/>
    </source>
</evidence>
<dbReference type="PANTHER" id="PTHR21666:SF288">
    <property type="entry name" value="CELL DIVISION PROTEIN YTFB"/>
    <property type="match status" value="1"/>
</dbReference>
<dbReference type="Gene3D" id="2.70.70.10">
    <property type="entry name" value="Glucose Permease (Domain IIA)"/>
    <property type="match status" value="1"/>
</dbReference>
<dbReference type="Pfam" id="PF01551">
    <property type="entry name" value="Peptidase_M23"/>
    <property type="match status" value="1"/>
</dbReference>
<evidence type="ECO:0000256" key="7">
    <source>
        <dbReference type="SAM" id="Coils"/>
    </source>
</evidence>
<reference evidence="10 11" key="1">
    <citation type="submission" date="2021-07" db="EMBL/GenBank/DDBJ databases">
        <title>Alteriqipengyuania abyssalis NZ-12B nov, sp.nov isolated from deep sea sponge in pacific ocean.</title>
        <authorList>
            <person name="Tareen S."/>
            <person name="Wink J."/>
        </authorList>
    </citation>
    <scope>NUCLEOTIDE SEQUENCE [LARGE SCALE GENOMIC DNA]</scope>
    <source>
        <strain evidence="10 11">NZ-12B</strain>
    </source>
</reference>
<evidence type="ECO:0000256" key="1">
    <source>
        <dbReference type="ARBA" id="ARBA00001947"/>
    </source>
</evidence>
<dbReference type="PANTHER" id="PTHR21666">
    <property type="entry name" value="PEPTIDASE-RELATED"/>
    <property type="match status" value="1"/>
</dbReference>
<evidence type="ECO:0000256" key="4">
    <source>
        <dbReference type="ARBA" id="ARBA00022801"/>
    </source>
</evidence>
<feature type="coiled-coil region" evidence="7">
    <location>
        <begin position="35"/>
        <end position="83"/>
    </location>
</feature>
<keyword evidence="8" id="KW-0732">Signal</keyword>
<evidence type="ECO:0000313" key="10">
    <source>
        <dbReference type="EMBL" id="MBY8336656.1"/>
    </source>
</evidence>
<keyword evidence="6" id="KW-0482">Metalloprotease</keyword>
<gene>
    <name evidence="10" type="ORF">KYN89_06310</name>
</gene>